<dbReference type="EMBL" id="AP010805">
    <property type="protein sequence ID" value="BAI99065.1"/>
    <property type="molecule type" value="Genomic_DNA"/>
</dbReference>
<name>D4Z8Y3_SPHIU</name>
<keyword evidence="2" id="KW-0614">Plasmid</keyword>
<feature type="compositionally biased region" description="Pro residues" evidence="1">
    <location>
        <begin position="8"/>
        <end position="21"/>
    </location>
</feature>
<keyword evidence="3" id="KW-1185">Reference proteome</keyword>
<reference evidence="2 3" key="1">
    <citation type="journal article" date="2010" name="J. Bacteriol.">
        <title>Complete genome sequence of the representative gamma-hexachlorocyclohexane-degrading bacterium Sphingobium japonicum UT26.</title>
        <authorList>
            <person name="Nagata Y."/>
            <person name="Ohtsubo Y."/>
            <person name="Endo R."/>
            <person name="Ichikawa N."/>
            <person name="Ankai A."/>
            <person name="Oguchi A."/>
            <person name="Fukui S."/>
            <person name="Fujita N."/>
            <person name="Tsuda M."/>
        </authorList>
    </citation>
    <scope>NUCLEOTIDE SEQUENCE [LARGE SCALE GENOMIC DNA]</scope>
    <source>
        <strain evidence="3">DSM 16413 / CCM 7287 / MTCC 6362 / UT26 / NBRC 101211 / UT26S</strain>
        <plasmid evidence="2 3">pCHQ1</plasmid>
    </source>
</reference>
<evidence type="ECO:0000313" key="2">
    <source>
        <dbReference type="EMBL" id="BAI99065.1"/>
    </source>
</evidence>
<proteinExistence type="predicted"/>
<dbReference type="GeneID" id="29275678"/>
<protein>
    <submittedName>
        <fullName evidence="2">Uncharacterized protein</fullName>
    </submittedName>
</protein>
<accession>D4Z8Y3</accession>
<dbReference type="Proteomes" id="UP000007753">
    <property type="component" value="Plasmid pCHQ1"/>
</dbReference>
<sequence>MSSSPLDAVPPPVSAVDPLPPRQGHAPLARVAAAAALTTLDGQAVFRIIGSEDSRLPLGEIFRLRRGTRAHRLFFLEART</sequence>
<geneLocation type="plasmid" evidence="2 3">
    <name>pCHQ1</name>
</geneLocation>
<feature type="region of interest" description="Disordered" evidence="1">
    <location>
        <begin position="1"/>
        <end position="22"/>
    </location>
</feature>
<gene>
    <name evidence="2" type="ordered locus">SJA_P1-01130</name>
</gene>
<dbReference type="KEGG" id="sjp:SJA_P1-01130"/>
<organism evidence="2 3">
    <name type="scientific">Sphingobium indicum (strain DSM 16413 / CCM 7287 / MTCC 6362 / UT26 / NBRC 101211 / UT26S)</name>
    <name type="common">Sphingobium japonicum</name>
    <dbReference type="NCBI Taxonomy" id="452662"/>
    <lineage>
        <taxon>Bacteria</taxon>
        <taxon>Pseudomonadati</taxon>
        <taxon>Pseudomonadota</taxon>
        <taxon>Alphaproteobacteria</taxon>
        <taxon>Sphingomonadales</taxon>
        <taxon>Sphingomonadaceae</taxon>
        <taxon>Sphingobium</taxon>
    </lineage>
</organism>
<evidence type="ECO:0000256" key="1">
    <source>
        <dbReference type="SAM" id="MobiDB-lite"/>
    </source>
</evidence>
<dbReference type="HOGENOM" id="CLU_2587940_0_0_5"/>
<dbReference type="AlphaFoldDB" id="D4Z8Y3"/>
<evidence type="ECO:0000313" key="3">
    <source>
        <dbReference type="Proteomes" id="UP000007753"/>
    </source>
</evidence>
<dbReference type="RefSeq" id="WP_013041656.1">
    <property type="nucleotide sequence ID" value="NC_014007.1"/>
</dbReference>